<dbReference type="AlphaFoldDB" id="A0A0F9U4I8"/>
<reference evidence="2" key="1">
    <citation type="journal article" date="2015" name="Nature">
        <title>Complex archaea that bridge the gap between prokaryotes and eukaryotes.</title>
        <authorList>
            <person name="Spang A."/>
            <person name="Saw J.H."/>
            <person name="Jorgensen S.L."/>
            <person name="Zaremba-Niedzwiedzka K."/>
            <person name="Martijn J."/>
            <person name="Lind A.E."/>
            <person name="van Eijk R."/>
            <person name="Schleper C."/>
            <person name="Guy L."/>
            <person name="Ettema T.J."/>
        </authorList>
    </citation>
    <scope>NUCLEOTIDE SEQUENCE</scope>
</reference>
<dbReference type="EMBL" id="LAZR01000131">
    <property type="protein sequence ID" value="KKN88150.1"/>
    <property type="molecule type" value="Genomic_DNA"/>
</dbReference>
<accession>A0A0F9U4I8</accession>
<sequence length="84" mass="9902">MDPTPATDRQEDEDEPVRLQEHELRALVERNRERKHPLTHRLGFGVRARDPNGDRYLNPGEALSPERAEELENLRALALRRRLR</sequence>
<gene>
    <name evidence="2" type="ORF">LCGC14_0252220</name>
</gene>
<organism evidence="2">
    <name type="scientific">marine sediment metagenome</name>
    <dbReference type="NCBI Taxonomy" id="412755"/>
    <lineage>
        <taxon>unclassified sequences</taxon>
        <taxon>metagenomes</taxon>
        <taxon>ecological metagenomes</taxon>
    </lineage>
</organism>
<evidence type="ECO:0000313" key="2">
    <source>
        <dbReference type="EMBL" id="KKN88150.1"/>
    </source>
</evidence>
<comment type="caution">
    <text evidence="2">The sequence shown here is derived from an EMBL/GenBank/DDBJ whole genome shotgun (WGS) entry which is preliminary data.</text>
</comment>
<protein>
    <submittedName>
        <fullName evidence="2">Uncharacterized protein</fullName>
    </submittedName>
</protein>
<feature type="region of interest" description="Disordered" evidence="1">
    <location>
        <begin position="1"/>
        <end position="20"/>
    </location>
</feature>
<name>A0A0F9U4I8_9ZZZZ</name>
<feature type="region of interest" description="Disordered" evidence="1">
    <location>
        <begin position="42"/>
        <end position="61"/>
    </location>
</feature>
<proteinExistence type="predicted"/>
<evidence type="ECO:0000256" key="1">
    <source>
        <dbReference type="SAM" id="MobiDB-lite"/>
    </source>
</evidence>